<evidence type="ECO:0000256" key="6">
    <source>
        <dbReference type="ARBA" id="ARBA00022801"/>
    </source>
</evidence>
<dbReference type="AlphaFoldDB" id="A0A521BZP5"/>
<feature type="binding site" evidence="10">
    <location>
        <position position="85"/>
    </location>
    <ligand>
        <name>Mg(2+)</name>
        <dbReference type="ChEBI" id="CHEBI:18420"/>
        <label>1</label>
        <note>catalytic</note>
    </ligand>
</feature>
<dbReference type="GO" id="GO:0000287">
    <property type="term" value="F:magnesium ion binding"/>
    <property type="evidence" value="ECO:0007669"/>
    <property type="project" value="UniProtKB-UniRule"/>
</dbReference>
<dbReference type="PRINTS" id="PR00377">
    <property type="entry name" value="IMPHPHTASES"/>
</dbReference>
<feature type="binding site" evidence="10">
    <location>
        <position position="84"/>
    </location>
    <ligand>
        <name>Mg(2+)</name>
        <dbReference type="ChEBI" id="CHEBI:18420"/>
        <label>1</label>
        <note>catalytic</note>
    </ligand>
</feature>
<feature type="binding site" evidence="9">
    <location>
        <position position="62"/>
    </location>
    <ligand>
        <name>Mg(2+)</name>
        <dbReference type="ChEBI" id="CHEBI:18420"/>
        <label>1</label>
    </ligand>
</feature>
<name>A0A521BZP5_9BACT</name>
<dbReference type="EMBL" id="FXTP01000004">
    <property type="protein sequence ID" value="SMO52614.1"/>
    <property type="molecule type" value="Genomic_DNA"/>
</dbReference>
<dbReference type="OrthoDB" id="9772456at2"/>
<accession>A0A521BZP5</accession>
<dbReference type="CDD" id="cd01638">
    <property type="entry name" value="CysQ"/>
    <property type="match status" value="1"/>
</dbReference>
<dbReference type="PANTHER" id="PTHR43028:SF5">
    <property type="entry name" value="3'(2'),5'-BISPHOSPHATE NUCLEOTIDASE 1"/>
    <property type="match status" value="1"/>
</dbReference>
<evidence type="ECO:0000256" key="2">
    <source>
        <dbReference type="ARBA" id="ARBA00005289"/>
    </source>
</evidence>
<dbReference type="Proteomes" id="UP000317557">
    <property type="component" value="Unassembled WGS sequence"/>
</dbReference>
<dbReference type="InterPro" id="IPR050725">
    <property type="entry name" value="CysQ/Inositol_MonoPase"/>
</dbReference>
<dbReference type="GO" id="GO:0008441">
    <property type="term" value="F:3'(2'),5'-bisphosphate nucleotidase activity"/>
    <property type="evidence" value="ECO:0007669"/>
    <property type="project" value="UniProtKB-UniRule"/>
</dbReference>
<comment type="cofactor">
    <cofactor evidence="9 10">
        <name>Mg(2+)</name>
        <dbReference type="ChEBI" id="CHEBI:18420"/>
    </cofactor>
</comment>
<keyword evidence="5 9" id="KW-0479">Metal-binding</keyword>
<feature type="binding site" evidence="9">
    <location>
        <position position="211"/>
    </location>
    <ligand>
        <name>Mg(2+)</name>
        <dbReference type="ChEBI" id="CHEBI:18420"/>
        <label>2</label>
    </ligand>
</feature>
<dbReference type="EC" id="3.1.3.7" evidence="9"/>
<comment type="function">
    <text evidence="9">Converts adenosine-3',5'-bisphosphate (PAP) to AMP.</text>
</comment>
<dbReference type="Pfam" id="PF00459">
    <property type="entry name" value="Inositol_P"/>
    <property type="match status" value="1"/>
</dbReference>
<dbReference type="Gene3D" id="3.30.540.10">
    <property type="entry name" value="Fructose-1,6-Bisphosphatase, subunit A, domain 1"/>
    <property type="match status" value="1"/>
</dbReference>
<dbReference type="InterPro" id="IPR020583">
    <property type="entry name" value="Inositol_monoP_metal-BS"/>
</dbReference>
<evidence type="ECO:0000256" key="1">
    <source>
        <dbReference type="ARBA" id="ARBA00001625"/>
    </source>
</evidence>
<dbReference type="SUPFAM" id="SSF56655">
    <property type="entry name" value="Carbohydrate phosphatase"/>
    <property type="match status" value="1"/>
</dbReference>
<comment type="subcellular location">
    <subcellularLocation>
        <location evidence="9">Cell membrane</location>
        <topology evidence="9">Peripheral membrane protein</topology>
        <orientation evidence="9">Cytoplasmic side</orientation>
    </subcellularLocation>
</comment>
<feature type="binding site" evidence="9">
    <location>
        <position position="82"/>
    </location>
    <ligand>
        <name>Mg(2+)</name>
        <dbReference type="ChEBI" id="CHEBI:18420"/>
        <label>2</label>
    </ligand>
</feature>
<evidence type="ECO:0000256" key="10">
    <source>
        <dbReference type="PIRSR" id="PIRSR600760-2"/>
    </source>
</evidence>
<evidence type="ECO:0000313" key="12">
    <source>
        <dbReference type="Proteomes" id="UP000317557"/>
    </source>
</evidence>
<organism evidence="11 12">
    <name type="scientific">Gracilimonas mengyeensis</name>
    <dbReference type="NCBI Taxonomy" id="1302730"/>
    <lineage>
        <taxon>Bacteria</taxon>
        <taxon>Pseudomonadati</taxon>
        <taxon>Balneolota</taxon>
        <taxon>Balneolia</taxon>
        <taxon>Balneolales</taxon>
        <taxon>Balneolaceae</taxon>
        <taxon>Gracilimonas</taxon>
    </lineage>
</organism>
<dbReference type="HAMAP" id="MF_02095">
    <property type="entry name" value="CysQ"/>
    <property type="match status" value="1"/>
</dbReference>
<dbReference type="GO" id="GO:0000103">
    <property type="term" value="P:sulfate assimilation"/>
    <property type="evidence" value="ECO:0007669"/>
    <property type="project" value="TreeGrafter"/>
</dbReference>
<dbReference type="GO" id="GO:0050427">
    <property type="term" value="P:3'-phosphoadenosine 5'-phosphosulfate metabolic process"/>
    <property type="evidence" value="ECO:0007669"/>
    <property type="project" value="TreeGrafter"/>
</dbReference>
<feature type="binding site" evidence="10">
    <location>
        <position position="82"/>
    </location>
    <ligand>
        <name>Mg(2+)</name>
        <dbReference type="ChEBI" id="CHEBI:18420"/>
        <label>1</label>
        <note>catalytic</note>
    </ligand>
</feature>
<evidence type="ECO:0000256" key="3">
    <source>
        <dbReference type="ARBA" id="ARBA00022475"/>
    </source>
</evidence>
<dbReference type="FunFam" id="3.30.540.10:FF:000007">
    <property type="entry name" value="3'(2'),5'-bisphosphate nucleotidase CysQ"/>
    <property type="match status" value="1"/>
</dbReference>
<dbReference type="RefSeq" id="WP_142453646.1">
    <property type="nucleotide sequence ID" value="NZ_FXTP01000004.1"/>
</dbReference>
<keyword evidence="4" id="KW-0997">Cell inner membrane</keyword>
<dbReference type="PROSITE" id="PS00629">
    <property type="entry name" value="IMP_1"/>
    <property type="match status" value="1"/>
</dbReference>
<feature type="binding site" evidence="9">
    <location>
        <position position="85"/>
    </location>
    <ligand>
        <name>Mg(2+)</name>
        <dbReference type="ChEBI" id="CHEBI:18420"/>
        <label>2</label>
    </ligand>
</feature>
<keyword evidence="3 9" id="KW-1003">Cell membrane</keyword>
<evidence type="ECO:0000256" key="9">
    <source>
        <dbReference type="HAMAP-Rule" id="MF_02095"/>
    </source>
</evidence>
<comment type="catalytic activity">
    <reaction evidence="1 9">
        <text>adenosine 3',5'-bisphosphate + H2O = AMP + phosphate</text>
        <dbReference type="Rhea" id="RHEA:10040"/>
        <dbReference type="ChEBI" id="CHEBI:15377"/>
        <dbReference type="ChEBI" id="CHEBI:43474"/>
        <dbReference type="ChEBI" id="CHEBI:58343"/>
        <dbReference type="ChEBI" id="CHEBI:456215"/>
        <dbReference type="EC" id="3.1.3.7"/>
    </reaction>
</comment>
<dbReference type="InterPro" id="IPR006240">
    <property type="entry name" value="CysQ"/>
</dbReference>
<sequence length="257" mass="28877">MLNQVIKTAEEAGKKILEFYETDVEVITKEDDSPLTKADLAAHHIIVDALKEMDPETPVISEESGVPDYEERKQWNRFWLVDPLDGTKEFIKKNGEFTVNIALIEEGKPILGVVYVPAFEVLYYAEESIGSFKRTKEGNPVKLETSMFEAPGKASIVVSRSHGDDTTVEKLNSIGIEVKEEVPSGSSIKFCLVAEGKADLYPRLGPTMEWDTAAADAIYRYSSENGEKYSPLVYNKENLKNPYFLLGLNKEVNIEDW</sequence>
<comment type="similarity">
    <text evidence="2 9">Belongs to the inositol monophosphatase superfamily. CysQ family.</text>
</comment>
<feature type="binding site" evidence="9">
    <location>
        <position position="62"/>
    </location>
    <ligand>
        <name>substrate</name>
    </ligand>
</feature>
<keyword evidence="12" id="KW-1185">Reference proteome</keyword>
<evidence type="ECO:0000256" key="4">
    <source>
        <dbReference type="ARBA" id="ARBA00022519"/>
    </source>
</evidence>
<feature type="binding site" evidence="9">
    <location>
        <position position="82"/>
    </location>
    <ligand>
        <name>Mg(2+)</name>
        <dbReference type="ChEBI" id="CHEBI:18420"/>
        <label>1</label>
    </ligand>
</feature>
<reference evidence="11 12" key="1">
    <citation type="submission" date="2017-05" db="EMBL/GenBank/DDBJ databases">
        <authorList>
            <person name="Varghese N."/>
            <person name="Submissions S."/>
        </authorList>
    </citation>
    <scope>NUCLEOTIDE SEQUENCE [LARGE SCALE GENOMIC DNA]</scope>
    <source>
        <strain evidence="11 12">DSM 21985</strain>
    </source>
</reference>
<feature type="binding site" evidence="9">
    <location>
        <position position="211"/>
    </location>
    <ligand>
        <name>substrate</name>
    </ligand>
</feature>
<gene>
    <name evidence="9" type="primary">cysQ</name>
    <name evidence="11" type="ORF">SAMN06265219_10427</name>
</gene>
<feature type="binding site" evidence="10">
    <location>
        <position position="211"/>
    </location>
    <ligand>
        <name>Mg(2+)</name>
        <dbReference type="ChEBI" id="CHEBI:18420"/>
        <label>1</label>
        <note>catalytic</note>
    </ligand>
</feature>
<protein>
    <recommendedName>
        <fullName evidence="9">3'(2'),5'-bisphosphate nucleotidase CysQ</fullName>
        <ecNumber evidence="9">3.1.3.7</ecNumber>
    </recommendedName>
    <alternativeName>
        <fullName evidence="9">3'(2'),5-bisphosphonucleoside 3'(2')-phosphohydrolase</fullName>
    </alternativeName>
    <alternativeName>
        <fullName evidence="9">3'-phosphoadenosine 5'-phosphate phosphatase</fullName>
        <shortName evidence="9">PAP phosphatase</shortName>
    </alternativeName>
</protein>
<feature type="binding site" evidence="9">
    <location>
        <position position="84"/>
    </location>
    <ligand>
        <name>Mg(2+)</name>
        <dbReference type="ChEBI" id="CHEBI:18420"/>
        <label>1</label>
    </ligand>
</feature>
<proteinExistence type="inferred from homology"/>
<dbReference type="InterPro" id="IPR000760">
    <property type="entry name" value="Inositol_monophosphatase-like"/>
</dbReference>
<keyword evidence="7 9" id="KW-0460">Magnesium</keyword>
<dbReference type="GO" id="GO:0005886">
    <property type="term" value="C:plasma membrane"/>
    <property type="evidence" value="ECO:0007669"/>
    <property type="project" value="UniProtKB-SubCell"/>
</dbReference>
<evidence type="ECO:0000256" key="5">
    <source>
        <dbReference type="ARBA" id="ARBA00022723"/>
    </source>
</evidence>
<keyword evidence="8 9" id="KW-0472">Membrane</keyword>
<evidence type="ECO:0000256" key="8">
    <source>
        <dbReference type="ARBA" id="ARBA00023136"/>
    </source>
</evidence>
<evidence type="ECO:0000313" key="11">
    <source>
        <dbReference type="EMBL" id="SMO52614.1"/>
    </source>
</evidence>
<feature type="binding site" evidence="9">
    <location>
        <begin position="84"/>
        <end position="87"/>
    </location>
    <ligand>
        <name>substrate</name>
    </ligand>
</feature>
<feature type="binding site" evidence="10">
    <location>
        <position position="62"/>
    </location>
    <ligand>
        <name>Mg(2+)</name>
        <dbReference type="ChEBI" id="CHEBI:18420"/>
        <label>1</label>
        <note>catalytic</note>
    </ligand>
</feature>
<keyword evidence="6 9" id="KW-0378">Hydrolase</keyword>
<dbReference type="PANTHER" id="PTHR43028">
    <property type="entry name" value="3'(2'),5'-BISPHOSPHATE NUCLEOTIDASE 1"/>
    <property type="match status" value="1"/>
</dbReference>
<dbReference type="NCBIfam" id="TIGR01331">
    <property type="entry name" value="bisphos_cysQ"/>
    <property type="match status" value="1"/>
</dbReference>
<evidence type="ECO:0000256" key="7">
    <source>
        <dbReference type="ARBA" id="ARBA00022842"/>
    </source>
</evidence>
<dbReference type="Gene3D" id="3.40.190.80">
    <property type="match status" value="1"/>
</dbReference>